<dbReference type="EMBL" id="JADBGG010000021">
    <property type="protein sequence ID" value="MBE1426126.1"/>
    <property type="molecule type" value="Genomic_DNA"/>
</dbReference>
<accession>A0ABR9H5Y7</accession>
<name>A0ABR9H5Y7_9BACT</name>
<gene>
    <name evidence="1" type="ORF">H4684_002787</name>
</gene>
<keyword evidence="2" id="KW-1185">Reference proteome</keyword>
<evidence type="ECO:0000313" key="2">
    <source>
        <dbReference type="Proteomes" id="UP000639010"/>
    </source>
</evidence>
<reference evidence="1 2" key="1">
    <citation type="submission" date="2020-10" db="EMBL/GenBank/DDBJ databases">
        <title>Genomic Encyclopedia of Type Strains, Phase IV (KMG-IV): sequencing the most valuable type-strain genomes for metagenomic binning, comparative biology and taxonomic classification.</title>
        <authorList>
            <person name="Goeker M."/>
        </authorList>
    </citation>
    <scope>NUCLEOTIDE SEQUENCE [LARGE SCALE GENOMIC DNA]</scope>
    <source>
        <strain evidence="1 2">DSM 4194</strain>
    </source>
</reference>
<dbReference type="Proteomes" id="UP000639010">
    <property type="component" value="Unassembled WGS sequence"/>
</dbReference>
<protein>
    <recommendedName>
        <fullName evidence="3">Apea-like HEPN domain-containing protein</fullName>
    </recommendedName>
</protein>
<evidence type="ECO:0000313" key="1">
    <source>
        <dbReference type="EMBL" id="MBE1426126.1"/>
    </source>
</evidence>
<organism evidence="1 2">
    <name type="scientific">Desulfomicrobium macestii</name>
    <dbReference type="NCBI Taxonomy" id="90731"/>
    <lineage>
        <taxon>Bacteria</taxon>
        <taxon>Pseudomonadati</taxon>
        <taxon>Thermodesulfobacteriota</taxon>
        <taxon>Desulfovibrionia</taxon>
        <taxon>Desulfovibrionales</taxon>
        <taxon>Desulfomicrobiaceae</taxon>
        <taxon>Desulfomicrobium</taxon>
    </lineage>
</organism>
<evidence type="ECO:0008006" key="3">
    <source>
        <dbReference type="Google" id="ProtNLM"/>
    </source>
</evidence>
<dbReference type="RefSeq" id="WP_192624169.1">
    <property type="nucleotide sequence ID" value="NZ_JADBGG010000021.1"/>
</dbReference>
<comment type="caution">
    <text evidence="1">The sequence shown here is derived from an EMBL/GenBank/DDBJ whole genome shotgun (WGS) entry which is preliminary data.</text>
</comment>
<sequence>MTNDQELRQTFFNHICSYPQFREDKYFTLEFFCVYLSYCFGFDGNIDISPKPNDVYDLLIDAIIEEFGIEKTSKLVKRQKISNWRSELESFFPEKTQTLIHISALVIVADRWIYRIGHELMNLPEPNNPTKYFSWVQDDWIATYTLINNFHNQLWSLCKEIDKESHGKNRYSIFETIYLSIKTDKTFEESKEYIIKRNELIDKTTEKVKKSINDKYYIEAITLSENIIKNVIYNHLTNTNQNPFGLNFSKLIEKSILIEKNNIDINLFKKIDKWRKFRNKCVHENINSCYDGELTDTHLHEEELQKTANYGLQLCEESISWYKSKCVKYLVHEFPQDSPNNIQ</sequence>
<proteinExistence type="predicted"/>